<evidence type="ECO:0000256" key="11">
    <source>
        <dbReference type="ARBA" id="ARBA00032441"/>
    </source>
</evidence>
<dbReference type="Pfam" id="PF02367">
    <property type="entry name" value="TsaE"/>
    <property type="match status" value="1"/>
</dbReference>
<keyword evidence="6" id="KW-0479">Metal-binding</keyword>
<evidence type="ECO:0000256" key="8">
    <source>
        <dbReference type="ARBA" id="ARBA00022840"/>
    </source>
</evidence>
<evidence type="ECO:0000256" key="7">
    <source>
        <dbReference type="ARBA" id="ARBA00022741"/>
    </source>
</evidence>
<comment type="similarity">
    <text evidence="2">Belongs to the TsaE family.</text>
</comment>
<dbReference type="PANTHER" id="PTHR33540">
    <property type="entry name" value="TRNA THREONYLCARBAMOYLADENOSINE BIOSYNTHESIS PROTEIN TSAE"/>
    <property type="match status" value="1"/>
</dbReference>
<name>A0A9D1UJS5_9CORY</name>
<accession>A0A9D1UJS5</accession>
<dbReference type="InterPro" id="IPR027417">
    <property type="entry name" value="P-loop_NTPase"/>
</dbReference>
<evidence type="ECO:0000256" key="10">
    <source>
        <dbReference type="ARBA" id="ARBA00024908"/>
    </source>
</evidence>
<dbReference type="SUPFAM" id="SSF52540">
    <property type="entry name" value="P-loop containing nucleoside triphosphate hydrolases"/>
    <property type="match status" value="1"/>
</dbReference>
<evidence type="ECO:0000256" key="2">
    <source>
        <dbReference type="ARBA" id="ARBA00007599"/>
    </source>
</evidence>
<dbReference type="AlphaFoldDB" id="A0A9D1UJS5"/>
<dbReference type="GO" id="GO:0005524">
    <property type="term" value="F:ATP binding"/>
    <property type="evidence" value="ECO:0007669"/>
    <property type="project" value="UniProtKB-KW"/>
</dbReference>
<keyword evidence="4" id="KW-0963">Cytoplasm</keyword>
<keyword evidence="7" id="KW-0547">Nucleotide-binding</keyword>
<evidence type="ECO:0000256" key="3">
    <source>
        <dbReference type="ARBA" id="ARBA00019010"/>
    </source>
</evidence>
<comment type="subcellular location">
    <subcellularLocation>
        <location evidence="1">Cytoplasm</location>
    </subcellularLocation>
</comment>
<evidence type="ECO:0000313" key="13">
    <source>
        <dbReference type="EMBL" id="HIW90342.1"/>
    </source>
</evidence>
<feature type="region of interest" description="Disordered" evidence="12">
    <location>
        <begin position="154"/>
        <end position="175"/>
    </location>
</feature>
<evidence type="ECO:0000256" key="4">
    <source>
        <dbReference type="ARBA" id="ARBA00022490"/>
    </source>
</evidence>
<evidence type="ECO:0000256" key="5">
    <source>
        <dbReference type="ARBA" id="ARBA00022694"/>
    </source>
</evidence>
<keyword evidence="9" id="KW-0460">Magnesium</keyword>
<protein>
    <recommendedName>
        <fullName evidence="3">tRNA threonylcarbamoyladenosine biosynthesis protein TsaE</fullName>
    </recommendedName>
    <alternativeName>
        <fullName evidence="11">t(6)A37 threonylcarbamoyladenosine biosynthesis protein TsaE</fullName>
    </alternativeName>
</protein>
<reference evidence="13" key="2">
    <citation type="submission" date="2021-04" db="EMBL/GenBank/DDBJ databases">
        <authorList>
            <person name="Gilroy R."/>
        </authorList>
    </citation>
    <scope>NUCLEOTIDE SEQUENCE</scope>
    <source>
        <strain evidence="13">CHK32-1732</strain>
    </source>
</reference>
<dbReference type="NCBIfam" id="TIGR00150">
    <property type="entry name" value="T6A_YjeE"/>
    <property type="match status" value="1"/>
</dbReference>
<evidence type="ECO:0000256" key="9">
    <source>
        <dbReference type="ARBA" id="ARBA00022842"/>
    </source>
</evidence>
<dbReference type="InterPro" id="IPR003442">
    <property type="entry name" value="T6A_TsaE"/>
</dbReference>
<comment type="function">
    <text evidence="10">Required for the formation of a threonylcarbamoyl group on adenosine at position 37 (t(6)A37) in tRNAs that read codons beginning with adenine. Is involved in the transfer of the threonylcarbamoyl moiety of threonylcarbamoyl-AMP (TC-AMP) to the N6 group of A37, together with TsaD and TsaB. TsaE seems to play an indirect role in the t(6)A biosynthesis pathway, possibly in regulating the core enzymatic function of TsaD.</text>
</comment>
<dbReference type="Proteomes" id="UP000824190">
    <property type="component" value="Unassembled WGS sequence"/>
</dbReference>
<comment type="caution">
    <text evidence="13">The sequence shown here is derived from an EMBL/GenBank/DDBJ whole genome shotgun (WGS) entry which is preliminary data.</text>
</comment>
<dbReference type="PANTHER" id="PTHR33540:SF2">
    <property type="entry name" value="TRNA THREONYLCARBAMOYLADENOSINE BIOSYNTHESIS PROTEIN TSAE"/>
    <property type="match status" value="1"/>
</dbReference>
<gene>
    <name evidence="13" type="primary">tsaE</name>
    <name evidence="13" type="ORF">H9870_01545</name>
</gene>
<sequence length="186" mass="19611">MSAQEPFVAPSGELNLATAAEMRTAGESLGGLLAAGDVVVLTGALGAGKTTLTQGIATGMGVRGRTQSPTFTIVREHKAGAPGRPGLLHMDAYRLLGENVHDAAELPREVVLDTLESLDLDADLDDRVLVAEWGRGVVESLATEGSRVLDVEIDRGTGGGNGDVNEVTETTPEEEPRVLRWRWSRA</sequence>
<dbReference type="GO" id="GO:0046872">
    <property type="term" value="F:metal ion binding"/>
    <property type="evidence" value="ECO:0007669"/>
    <property type="project" value="UniProtKB-KW"/>
</dbReference>
<dbReference type="GO" id="GO:0002949">
    <property type="term" value="P:tRNA threonylcarbamoyladenosine modification"/>
    <property type="evidence" value="ECO:0007669"/>
    <property type="project" value="InterPro"/>
</dbReference>
<keyword evidence="8" id="KW-0067">ATP-binding</keyword>
<dbReference type="GO" id="GO:0005737">
    <property type="term" value="C:cytoplasm"/>
    <property type="evidence" value="ECO:0007669"/>
    <property type="project" value="UniProtKB-SubCell"/>
</dbReference>
<evidence type="ECO:0000256" key="6">
    <source>
        <dbReference type="ARBA" id="ARBA00022723"/>
    </source>
</evidence>
<reference evidence="13" key="1">
    <citation type="journal article" date="2021" name="PeerJ">
        <title>Extensive microbial diversity within the chicken gut microbiome revealed by metagenomics and culture.</title>
        <authorList>
            <person name="Gilroy R."/>
            <person name="Ravi A."/>
            <person name="Getino M."/>
            <person name="Pursley I."/>
            <person name="Horton D.L."/>
            <person name="Alikhan N.F."/>
            <person name="Baker D."/>
            <person name="Gharbi K."/>
            <person name="Hall N."/>
            <person name="Watson M."/>
            <person name="Adriaenssens E.M."/>
            <person name="Foster-Nyarko E."/>
            <person name="Jarju S."/>
            <person name="Secka A."/>
            <person name="Antonio M."/>
            <person name="Oren A."/>
            <person name="Chaudhuri R.R."/>
            <person name="La Ragione R."/>
            <person name="Hildebrand F."/>
            <person name="Pallen M.J."/>
        </authorList>
    </citation>
    <scope>NUCLEOTIDE SEQUENCE</scope>
    <source>
        <strain evidence="13">CHK32-1732</strain>
    </source>
</reference>
<organism evidence="13 14">
    <name type="scientific">Candidatus Corynebacterium avicola</name>
    <dbReference type="NCBI Taxonomy" id="2838527"/>
    <lineage>
        <taxon>Bacteria</taxon>
        <taxon>Bacillati</taxon>
        <taxon>Actinomycetota</taxon>
        <taxon>Actinomycetes</taxon>
        <taxon>Mycobacteriales</taxon>
        <taxon>Corynebacteriaceae</taxon>
        <taxon>Corynebacterium</taxon>
    </lineage>
</organism>
<evidence type="ECO:0000256" key="12">
    <source>
        <dbReference type="SAM" id="MobiDB-lite"/>
    </source>
</evidence>
<dbReference type="Gene3D" id="3.40.50.300">
    <property type="entry name" value="P-loop containing nucleotide triphosphate hydrolases"/>
    <property type="match status" value="1"/>
</dbReference>
<evidence type="ECO:0000256" key="1">
    <source>
        <dbReference type="ARBA" id="ARBA00004496"/>
    </source>
</evidence>
<dbReference type="EMBL" id="DXGC01000013">
    <property type="protein sequence ID" value="HIW90342.1"/>
    <property type="molecule type" value="Genomic_DNA"/>
</dbReference>
<evidence type="ECO:0000313" key="14">
    <source>
        <dbReference type="Proteomes" id="UP000824190"/>
    </source>
</evidence>
<proteinExistence type="inferred from homology"/>
<keyword evidence="5" id="KW-0819">tRNA processing</keyword>